<feature type="region of interest" description="Disordered" evidence="1">
    <location>
        <begin position="1"/>
        <end position="31"/>
    </location>
</feature>
<feature type="region of interest" description="Disordered" evidence="1">
    <location>
        <begin position="136"/>
        <end position="254"/>
    </location>
</feature>
<dbReference type="Pfam" id="PF10544">
    <property type="entry name" value="T5orf172"/>
    <property type="match status" value="1"/>
</dbReference>
<feature type="compositionally biased region" description="Basic and acidic residues" evidence="1">
    <location>
        <begin position="155"/>
        <end position="169"/>
    </location>
</feature>
<feature type="compositionally biased region" description="Basic and acidic residues" evidence="1">
    <location>
        <begin position="270"/>
        <end position="284"/>
    </location>
</feature>
<feature type="domain" description="Bacteriophage T5 Orf172 DNA-binding" evidence="2">
    <location>
        <begin position="484"/>
        <end position="613"/>
    </location>
</feature>
<proteinExistence type="predicted"/>
<evidence type="ECO:0000313" key="3">
    <source>
        <dbReference type="EMBL" id="KAF2457303.1"/>
    </source>
</evidence>
<accession>A0A6A6P1F8</accession>
<protein>
    <submittedName>
        <fullName evidence="3">Meiotically up-regulated gene 113-domain-containing protein</fullName>
    </submittedName>
</protein>
<dbReference type="InterPro" id="IPR053006">
    <property type="entry name" value="Meiosis_regulatory"/>
</dbReference>
<feature type="compositionally biased region" description="Low complexity" evidence="1">
    <location>
        <begin position="210"/>
        <end position="233"/>
    </location>
</feature>
<dbReference type="Proteomes" id="UP000799766">
    <property type="component" value="Unassembled WGS sequence"/>
</dbReference>
<feature type="region of interest" description="Disordered" evidence="1">
    <location>
        <begin position="86"/>
        <end position="106"/>
    </location>
</feature>
<organism evidence="3 4">
    <name type="scientific">Lineolata rhizophorae</name>
    <dbReference type="NCBI Taxonomy" id="578093"/>
    <lineage>
        <taxon>Eukaryota</taxon>
        <taxon>Fungi</taxon>
        <taxon>Dikarya</taxon>
        <taxon>Ascomycota</taxon>
        <taxon>Pezizomycotina</taxon>
        <taxon>Dothideomycetes</taxon>
        <taxon>Dothideomycetes incertae sedis</taxon>
        <taxon>Lineolatales</taxon>
        <taxon>Lineolataceae</taxon>
        <taxon>Lineolata</taxon>
    </lineage>
</organism>
<evidence type="ECO:0000256" key="1">
    <source>
        <dbReference type="SAM" id="MobiDB-lite"/>
    </source>
</evidence>
<feature type="compositionally biased region" description="Gly residues" evidence="1">
    <location>
        <begin position="91"/>
        <end position="101"/>
    </location>
</feature>
<keyword evidence="4" id="KW-1185">Reference proteome</keyword>
<reference evidence="3" key="1">
    <citation type="journal article" date="2020" name="Stud. Mycol.">
        <title>101 Dothideomycetes genomes: a test case for predicting lifestyles and emergence of pathogens.</title>
        <authorList>
            <person name="Haridas S."/>
            <person name="Albert R."/>
            <person name="Binder M."/>
            <person name="Bloem J."/>
            <person name="Labutti K."/>
            <person name="Salamov A."/>
            <person name="Andreopoulos B."/>
            <person name="Baker S."/>
            <person name="Barry K."/>
            <person name="Bills G."/>
            <person name="Bluhm B."/>
            <person name="Cannon C."/>
            <person name="Castanera R."/>
            <person name="Culley D."/>
            <person name="Daum C."/>
            <person name="Ezra D."/>
            <person name="Gonzalez J."/>
            <person name="Henrissat B."/>
            <person name="Kuo A."/>
            <person name="Liang C."/>
            <person name="Lipzen A."/>
            <person name="Lutzoni F."/>
            <person name="Magnuson J."/>
            <person name="Mondo S."/>
            <person name="Nolan M."/>
            <person name="Ohm R."/>
            <person name="Pangilinan J."/>
            <person name="Park H.-J."/>
            <person name="Ramirez L."/>
            <person name="Alfaro M."/>
            <person name="Sun H."/>
            <person name="Tritt A."/>
            <person name="Yoshinaga Y."/>
            <person name="Zwiers L.-H."/>
            <person name="Turgeon B."/>
            <person name="Goodwin S."/>
            <person name="Spatafora J."/>
            <person name="Crous P."/>
            <person name="Grigoriev I."/>
        </authorList>
    </citation>
    <scope>NUCLEOTIDE SEQUENCE</scope>
    <source>
        <strain evidence="3">ATCC 16933</strain>
    </source>
</reference>
<dbReference type="InterPro" id="IPR018306">
    <property type="entry name" value="Phage_T5_Orf172_DNA-bd"/>
</dbReference>
<dbReference type="PANTHER" id="PTHR28094:SF2">
    <property type="entry name" value="BACTERIOPHAGE T5 ORF172 DNA-BINDING DOMAIN-CONTAINING PROTEIN"/>
    <property type="match status" value="1"/>
</dbReference>
<feature type="compositionally biased region" description="Polar residues" evidence="1">
    <location>
        <begin position="19"/>
        <end position="31"/>
    </location>
</feature>
<dbReference type="EMBL" id="MU001681">
    <property type="protein sequence ID" value="KAF2457303.1"/>
    <property type="molecule type" value="Genomic_DNA"/>
</dbReference>
<feature type="region of interest" description="Disordered" evidence="1">
    <location>
        <begin position="269"/>
        <end position="403"/>
    </location>
</feature>
<dbReference type="SMART" id="SM00974">
    <property type="entry name" value="T5orf172"/>
    <property type="match status" value="1"/>
</dbReference>
<dbReference type="PANTHER" id="PTHR28094">
    <property type="entry name" value="MEIOTICALLY UP-REGULATED GENE 113 PROTEIN"/>
    <property type="match status" value="1"/>
</dbReference>
<evidence type="ECO:0000313" key="4">
    <source>
        <dbReference type="Proteomes" id="UP000799766"/>
    </source>
</evidence>
<sequence length="623" mass="66173">MPLFSGKTPESLLPRSDSKNPATTCKGLTSSGRPCRRALAVKPSRRRGSDSGVLAFADGGADGEGAAAFFCWQHKDQAERLVGSDADSFAGRGGGGGGSGVRAGSRVGGRTTLVPLKERSSLDSLIQRMGVLDVAEETPEDESAPPTPTLAGRPSNRDTPRRKPVRRADGPVSNGRSGGSRIQRPPTWESVPGPLLSVPSDAMGSVNGQRPAGGTRPSAARPAARPYTTPAAKTKQKTKKKSPGLWDLCCGGTLDDEDDYVEIVRHRRRVEQEQQQRQGQERPEMASLSRPPPVAAQPERHGQGMTYGSSPPTSRPARPGPQPHAHPPPQQQQSRQRRPNSIAPSTPSPSHLHPHHPPGPPHAHSTPSLPRRPPLPHASHSAPPCPQQPTNTPALMSLIPPHLPPQTASRLLAELAQPASPHDKPGFIYVFWLSPGASAGAPRERARVRRARELFLRPGSGGAAPDALPDPAAAAAAADADAGAPRTVLLKIGRAANVHRRLGEWSRQCGYAAALLRFYPQVLAAGDYVAAGPGGGGEGRWGGSAAGSPAEAPGGAVRRVPHAHKVERLIHIELGERQVRRKCAVCGSVHREWFEVEASREGVRGVDEVVRRWVGWGEREGER</sequence>
<gene>
    <name evidence="3" type="ORF">BDY21DRAFT_372080</name>
</gene>
<feature type="compositionally biased region" description="Pro residues" evidence="1">
    <location>
        <begin position="318"/>
        <end position="330"/>
    </location>
</feature>
<name>A0A6A6P1F8_9PEZI</name>
<dbReference type="OrthoDB" id="2417614at2759"/>
<dbReference type="AlphaFoldDB" id="A0A6A6P1F8"/>
<evidence type="ECO:0000259" key="2">
    <source>
        <dbReference type="SMART" id="SM00974"/>
    </source>
</evidence>